<feature type="transmembrane region" description="Helical" evidence="1">
    <location>
        <begin position="12"/>
        <end position="33"/>
    </location>
</feature>
<dbReference type="RefSeq" id="YP_010660465.1">
    <property type="nucleotide sequence ID" value="NC_070877.1"/>
</dbReference>
<dbReference type="KEGG" id="vg:77936461"/>
<name>A0A5B8WHT2_9CAUD</name>
<evidence type="ECO:0000313" key="3">
    <source>
        <dbReference type="Proteomes" id="UP000321915"/>
    </source>
</evidence>
<proteinExistence type="predicted"/>
<reference evidence="2 3" key="1">
    <citation type="submission" date="2019-07" db="EMBL/GenBank/DDBJ databases">
        <authorList>
            <person name="Abdullah A."/>
            <person name="Lima G.C."/>
            <person name="Cuneo C.K."/>
            <person name="Ennest D.C."/>
            <person name="Fritz K.J."/>
            <person name="Johnson B.T."/>
            <person name="Larson S.M."/>
            <person name="Lemunyete M.N."/>
            <person name="Murray M.B."/>
            <person name="Osmond D.E."/>
            <person name="Patras K.A."/>
            <person name="Ransibrahmanakul S."/>
            <person name="Simpson K.A."/>
            <person name="Thull B.S."/>
            <person name="Wetzel S."/>
            <person name="Bonilla J.A."/>
            <person name="Klyczek K."/>
            <person name="Garlena R.A."/>
            <person name="Russell D.A."/>
            <person name="Pope W.H."/>
            <person name="Jacobs-Sera D."/>
            <person name="Hatfull G.F."/>
        </authorList>
    </citation>
    <scope>NUCLEOTIDE SEQUENCE [LARGE SCALE GENOMIC DNA]</scope>
</reference>
<accession>A0A5B8WHT2</accession>
<gene>
    <name evidence="2" type="primary">99</name>
    <name evidence="2" type="ORF">SEA_QUI_99</name>
</gene>
<dbReference type="Proteomes" id="UP000321915">
    <property type="component" value="Segment"/>
</dbReference>
<protein>
    <submittedName>
        <fullName evidence="2">Membrane protein</fullName>
    </submittedName>
</protein>
<evidence type="ECO:0000313" key="2">
    <source>
        <dbReference type="EMBL" id="QED11589.1"/>
    </source>
</evidence>
<dbReference type="EMBL" id="MN183282">
    <property type="protein sequence ID" value="QED11589.1"/>
    <property type="molecule type" value="Genomic_DNA"/>
</dbReference>
<sequence length="40" mass="4864">MARSRKRYGLGKFLFDLILGFLTCGIWWIFLLFKFFRTNS</sequence>
<keyword evidence="1" id="KW-1133">Transmembrane helix</keyword>
<keyword evidence="1" id="KW-0472">Membrane</keyword>
<keyword evidence="3" id="KW-1185">Reference proteome</keyword>
<keyword evidence="1" id="KW-0812">Transmembrane</keyword>
<evidence type="ECO:0000256" key="1">
    <source>
        <dbReference type="SAM" id="Phobius"/>
    </source>
</evidence>
<organism evidence="2 3">
    <name type="scientific">Arthrobacter phage Qui</name>
    <dbReference type="NCBI Taxonomy" id="2603260"/>
    <lineage>
        <taxon>Viruses</taxon>
        <taxon>Duplodnaviria</taxon>
        <taxon>Heunggongvirae</taxon>
        <taxon>Uroviricota</taxon>
        <taxon>Caudoviricetes</taxon>
        <taxon>Quivirus</taxon>
        <taxon>Quivirus qui</taxon>
    </lineage>
</organism>
<dbReference type="GeneID" id="77936461"/>